<dbReference type="EMBL" id="SKFG01000004">
    <property type="protein sequence ID" value="TCZ78874.1"/>
    <property type="molecule type" value="Genomic_DNA"/>
</dbReference>
<dbReference type="Pfam" id="PF02653">
    <property type="entry name" value="BPD_transp_2"/>
    <property type="match status" value="1"/>
</dbReference>
<comment type="subcellular location">
    <subcellularLocation>
        <location evidence="1">Cell membrane</location>
        <topology evidence="1">Multi-pass membrane protein</topology>
    </subcellularLocation>
</comment>
<feature type="transmembrane region" description="Helical" evidence="6">
    <location>
        <begin position="12"/>
        <end position="33"/>
    </location>
</feature>
<feature type="transmembrane region" description="Helical" evidence="6">
    <location>
        <begin position="246"/>
        <end position="265"/>
    </location>
</feature>
<keyword evidence="5 6" id="KW-0472">Membrane</keyword>
<keyword evidence="2" id="KW-1003">Cell membrane</keyword>
<evidence type="ECO:0000256" key="4">
    <source>
        <dbReference type="ARBA" id="ARBA00022989"/>
    </source>
</evidence>
<feature type="transmembrane region" description="Helical" evidence="6">
    <location>
        <begin position="195"/>
        <end position="213"/>
    </location>
</feature>
<evidence type="ECO:0000256" key="5">
    <source>
        <dbReference type="ARBA" id="ARBA00023136"/>
    </source>
</evidence>
<protein>
    <submittedName>
        <fullName evidence="7">ABC transporter permease</fullName>
    </submittedName>
</protein>
<dbReference type="Proteomes" id="UP000295418">
    <property type="component" value="Unassembled WGS sequence"/>
</dbReference>
<gene>
    <name evidence="7" type="ORF">E0485_07325</name>
</gene>
<sequence>MGRLIKVTSGNTVLVPLIAILLGLLTGAVVMLIGGYNPIVAYAALLERVFGNIYDFGETIRQITPLILTGLSVAFAFRTGLFNIGAEGQFILGMTGATLIGDQVSLPAYIHLPLAIIVGALLGGFWGAIAGWLKAKRGVNEVISTIMLNWIALYLGNYIVKAFLLEPGMQDSRIIKSTAILSVDWLTNLFDGARVHWGILIALLAAYAFYLILWKTKQGFELRAVGLNPYAAEYAGMNVGRNIMKAMFIGGVFAGLAGAFEILGVFHYQSIASAFPGYGLDGIAVSLLGMNSPLGVVLAACLFGVLTYGSAGMSFAADVPPELIRVVIGAIIFFIAAQAIVRLIIAPFYAKRNKAQGGS</sequence>
<feature type="transmembrane region" description="Helical" evidence="6">
    <location>
        <begin position="106"/>
        <end position="130"/>
    </location>
</feature>
<evidence type="ECO:0000256" key="6">
    <source>
        <dbReference type="SAM" id="Phobius"/>
    </source>
</evidence>
<dbReference type="PANTHER" id="PTHR47089:SF1">
    <property type="entry name" value="GUANOSINE ABC TRANSPORTER PERMEASE PROTEIN NUPP"/>
    <property type="match status" value="1"/>
</dbReference>
<dbReference type="InterPro" id="IPR001851">
    <property type="entry name" value="ABC_transp_permease"/>
</dbReference>
<evidence type="ECO:0000313" key="7">
    <source>
        <dbReference type="EMBL" id="TCZ78874.1"/>
    </source>
</evidence>
<dbReference type="AlphaFoldDB" id="A0A4R4EFN8"/>
<evidence type="ECO:0000313" key="8">
    <source>
        <dbReference type="Proteomes" id="UP000295418"/>
    </source>
</evidence>
<reference evidence="7 8" key="1">
    <citation type="submission" date="2019-03" db="EMBL/GenBank/DDBJ databases">
        <authorList>
            <person name="Kim M.K.M."/>
        </authorList>
    </citation>
    <scope>NUCLEOTIDE SEQUENCE [LARGE SCALE GENOMIC DNA]</scope>
    <source>
        <strain evidence="7 8">18JY21-1</strain>
    </source>
</reference>
<evidence type="ECO:0000256" key="1">
    <source>
        <dbReference type="ARBA" id="ARBA00004651"/>
    </source>
</evidence>
<comment type="caution">
    <text evidence="7">The sequence shown here is derived from an EMBL/GenBank/DDBJ whole genome shotgun (WGS) entry which is preliminary data.</text>
</comment>
<keyword evidence="3 6" id="KW-0812">Transmembrane</keyword>
<proteinExistence type="predicted"/>
<dbReference type="GO" id="GO:0022857">
    <property type="term" value="F:transmembrane transporter activity"/>
    <property type="evidence" value="ECO:0007669"/>
    <property type="project" value="InterPro"/>
</dbReference>
<keyword evidence="4 6" id="KW-1133">Transmembrane helix</keyword>
<keyword evidence="8" id="KW-1185">Reference proteome</keyword>
<accession>A0A4R4EFN8</accession>
<name>A0A4R4EFN8_9BACL</name>
<dbReference type="RefSeq" id="WP_132417323.1">
    <property type="nucleotide sequence ID" value="NZ_SKFG01000004.1"/>
</dbReference>
<evidence type="ECO:0000256" key="2">
    <source>
        <dbReference type="ARBA" id="ARBA00022475"/>
    </source>
</evidence>
<feature type="transmembrane region" description="Helical" evidence="6">
    <location>
        <begin position="296"/>
        <end position="317"/>
    </location>
</feature>
<dbReference type="OrthoDB" id="45037at2"/>
<feature type="transmembrane region" description="Helical" evidence="6">
    <location>
        <begin position="142"/>
        <end position="160"/>
    </location>
</feature>
<dbReference type="CDD" id="cd06580">
    <property type="entry name" value="TM_PBP1_transp_TpRbsC_like"/>
    <property type="match status" value="1"/>
</dbReference>
<organism evidence="7 8">
    <name type="scientific">Paenibacillus albiflavus</name>
    <dbReference type="NCBI Taxonomy" id="2545760"/>
    <lineage>
        <taxon>Bacteria</taxon>
        <taxon>Bacillati</taxon>
        <taxon>Bacillota</taxon>
        <taxon>Bacilli</taxon>
        <taxon>Bacillales</taxon>
        <taxon>Paenibacillaceae</taxon>
        <taxon>Paenibacillus</taxon>
    </lineage>
</organism>
<evidence type="ECO:0000256" key="3">
    <source>
        <dbReference type="ARBA" id="ARBA00022692"/>
    </source>
</evidence>
<dbReference type="PANTHER" id="PTHR47089">
    <property type="entry name" value="ABC TRANSPORTER, PERMEASE PROTEIN"/>
    <property type="match status" value="1"/>
</dbReference>
<dbReference type="GO" id="GO:0005886">
    <property type="term" value="C:plasma membrane"/>
    <property type="evidence" value="ECO:0007669"/>
    <property type="project" value="UniProtKB-SubCell"/>
</dbReference>
<feature type="transmembrane region" description="Helical" evidence="6">
    <location>
        <begin position="323"/>
        <end position="345"/>
    </location>
</feature>